<dbReference type="Proteomes" id="UP000681967">
    <property type="component" value="Unassembled WGS sequence"/>
</dbReference>
<reference evidence="4" key="1">
    <citation type="submission" date="2021-02" db="EMBL/GenBank/DDBJ databases">
        <authorList>
            <person name="Nowell W R."/>
        </authorList>
    </citation>
    <scope>NUCLEOTIDE SEQUENCE</scope>
</reference>
<sequence>MSEDEAAGLRKQLIRFHCISCDRPIDVQPHPQQPSLPINQAMRPMQSPR</sequence>
<protein>
    <recommendedName>
        <fullName evidence="2">DUF4795 domain-containing protein</fullName>
    </recommendedName>
</protein>
<proteinExistence type="predicted"/>
<feature type="region of interest" description="Disordered" evidence="1">
    <location>
        <begin position="25"/>
        <end position="49"/>
    </location>
</feature>
<feature type="non-terminal residue" evidence="4">
    <location>
        <position position="1"/>
    </location>
</feature>
<comment type="caution">
    <text evidence="4">The sequence shown here is derived from an EMBL/GenBank/DDBJ whole genome shotgun (WGS) entry which is preliminary data.</text>
</comment>
<dbReference type="AlphaFoldDB" id="A0A8S3D8P6"/>
<feature type="domain" description="DUF4795" evidence="2">
    <location>
        <begin position="3"/>
        <end position="47"/>
    </location>
</feature>
<evidence type="ECO:0000256" key="1">
    <source>
        <dbReference type="SAM" id="MobiDB-lite"/>
    </source>
</evidence>
<organism evidence="4 5">
    <name type="scientific">Rotaria magnacalcarata</name>
    <dbReference type="NCBI Taxonomy" id="392030"/>
    <lineage>
        <taxon>Eukaryota</taxon>
        <taxon>Metazoa</taxon>
        <taxon>Spiralia</taxon>
        <taxon>Gnathifera</taxon>
        <taxon>Rotifera</taxon>
        <taxon>Eurotatoria</taxon>
        <taxon>Bdelloidea</taxon>
        <taxon>Philodinida</taxon>
        <taxon>Philodinidae</taxon>
        <taxon>Rotaria</taxon>
    </lineage>
</organism>
<dbReference type="Pfam" id="PF16043">
    <property type="entry name" value="DUF4795"/>
    <property type="match status" value="1"/>
</dbReference>
<name>A0A8S3D8P6_9BILA</name>
<evidence type="ECO:0000313" key="5">
    <source>
        <dbReference type="Proteomes" id="UP000681720"/>
    </source>
</evidence>
<dbReference type="EMBL" id="CAJOBH010148229">
    <property type="protein sequence ID" value="CAF4836127.1"/>
    <property type="molecule type" value="Genomic_DNA"/>
</dbReference>
<dbReference type="InterPro" id="IPR032013">
    <property type="entry name" value="DUF4795"/>
</dbReference>
<dbReference type="Proteomes" id="UP000681720">
    <property type="component" value="Unassembled WGS sequence"/>
</dbReference>
<evidence type="ECO:0000313" key="4">
    <source>
        <dbReference type="EMBL" id="CAF4986307.1"/>
    </source>
</evidence>
<evidence type="ECO:0000313" key="3">
    <source>
        <dbReference type="EMBL" id="CAF4836127.1"/>
    </source>
</evidence>
<gene>
    <name evidence="3" type="ORF">BYL167_LOCUS49647</name>
    <name evidence="4" type="ORF">GIL414_LOCUS56351</name>
</gene>
<evidence type="ECO:0000259" key="2">
    <source>
        <dbReference type="Pfam" id="PF16043"/>
    </source>
</evidence>
<accession>A0A8S3D8P6</accession>
<dbReference type="EMBL" id="CAJOBJ010202196">
    <property type="protein sequence ID" value="CAF4986307.1"/>
    <property type="molecule type" value="Genomic_DNA"/>
</dbReference>